<feature type="binding site" evidence="7">
    <location>
        <position position="138"/>
    </location>
    <ligand>
        <name>Zn(2+)</name>
        <dbReference type="ChEBI" id="CHEBI:29105"/>
    </ligand>
</feature>
<proteinExistence type="inferred from homology"/>
<dbReference type="InterPro" id="IPR036793">
    <property type="entry name" value="Asp_carbatrfase_reg_N_sf"/>
</dbReference>
<keyword evidence="4 7" id="KW-0479">Metal-binding</keyword>
<accession>A0A938YW83</accession>
<dbReference type="GO" id="GO:0006207">
    <property type="term" value="P:'de novo' pyrimidine nucleobase biosynthetic process"/>
    <property type="evidence" value="ECO:0007669"/>
    <property type="project" value="InterPro"/>
</dbReference>
<dbReference type="GO" id="GO:0046872">
    <property type="term" value="F:metal ion binding"/>
    <property type="evidence" value="ECO:0007669"/>
    <property type="project" value="UniProtKB-KW"/>
</dbReference>
<dbReference type="PANTHER" id="PTHR35805">
    <property type="entry name" value="ASPARTATE CARBAMOYLTRANSFERASE REGULATORY CHAIN"/>
    <property type="match status" value="1"/>
</dbReference>
<evidence type="ECO:0000256" key="5">
    <source>
        <dbReference type="ARBA" id="ARBA00022833"/>
    </source>
</evidence>
<dbReference type="HAMAP" id="MF_00002">
    <property type="entry name" value="Asp_carb_tr_reg"/>
    <property type="match status" value="1"/>
</dbReference>
<feature type="domain" description="Aspartate carbamoyltransferase regulatory subunit N-terminal" evidence="8">
    <location>
        <begin position="8"/>
        <end position="96"/>
    </location>
</feature>
<dbReference type="InterPro" id="IPR020542">
    <property type="entry name" value="Asp_carbamoyltrfase_reg_C"/>
</dbReference>
<reference evidence="10" key="1">
    <citation type="submission" date="2021-01" db="EMBL/GenBank/DDBJ databases">
        <title>Active Sulfur Cycling in an Early Earth Analoge.</title>
        <authorList>
            <person name="Hahn C.R."/>
            <person name="Youssef N.H."/>
            <person name="Elshahed M."/>
        </authorList>
    </citation>
    <scope>NUCLEOTIDE SEQUENCE</scope>
    <source>
        <strain evidence="10">Zod_Metabat.1151</strain>
    </source>
</reference>
<dbReference type="Pfam" id="PF02748">
    <property type="entry name" value="PyrI_C"/>
    <property type="match status" value="1"/>
</dbReference>
<dbReference type="SUPFAM" id="SSF54893">
    <property type="entry name" value="Aspartate carbamoyltransferase, Regulatory-chain, N-terminal domain"/>
    <property type="match status" value="1"/>
</dbReference>
<protein>
    <recommendedName>
        <fullName evidence="3 7">Aspartate carbamoyltransferase regulatory chain</fullName>
    </recommendedName>
</protein>
<comment type="subunit">
    <text evidence="7">Contains catalytic and regulatory chains.</text>
</comment>
<dbReference type="PANTHER" id="PTHR35805:SF1">
    <property type="entry name" value="ASPARTATE CARBAMOYLTRANSFERASE REGULATORY CHAIN"/>
    <property type="match status" value="1"/>
</dbReference>
<comment type="caution">
    <text evidence="10">The sequence shown here is derived from an EMBL/GenBank/DDBJ whole genome shotgun (WGS) entry which is preliminary data.</text>
</comment>
<evidence type="ECO:0000256" key="2">
    <source>
        <dbReference type="ARBA" id="ARBA00010498"/>
    </source>
</evidence>
<comment type="function">
    <text evidence="1 7">Involved in allosteric regulation of aspartate carbamoyltransferase.</text>
</comment>
<keyword evidence="5 7" id="KW-0862">Zinc</keyword>
<evidence type="ECO:0000313" key="10">
    <source>
        <dbReference type="EMBL" id="MBN2067252.1"/>
    </source>
</evidence>
<dbReference type="AlphaFoldDB" id="A0A938YW83"/>
<comment type="cofactor">
    <cofactor evidence="7">
        <name>Zn(2+)</name>
        <dbReference type="ChEBI" id="CHEBI:29105"/>
    </cofactor>
    <text evidence="7">Binds 1 zinc ion per subunit.</text>
</comment>
<evidence type="ECO:0000259" key="8">
    <source>
        <dbReference type="Pfam" id="PF01948"/>
    </source>
</evidence>
<dbReference type="EMBL" id="JAFGDB010000036">
    <property type="protein sequence ID" value="MBN2067252.1"/>
    <property type="molecule type" value="Genomic_DNA"/>
</dbReference>
<evidence type="ECO:0000256" key="6">
    <source>
        <dbReference type="ARBA" id="ARBA00022975"/>
    </source>
</evidence>
<feature type="binding site" evidence="7">
    <location>
        <position position="108"/>
    </location>
    <ligand>
        <name>Zn(2+)</name>
        <dbReference type="ChEBI" id="CHEBI:29105"/>
    </ligand>
</feature>
<sequence>MNKDDIRLTPISNGTVLDHLPVGTALRIIEILGLEKAEDAVTVAINTESKSLGRKDLMFIEGKALTKEEIDKIGLIAENGTMNIIEKKEVKKKEKISLPKQASGLIKCVNPKCITNIESLPTKFTLTQNPLKAKCQYCEKTISGEEIFKAIQ</sequence>
<dbReference type="Gene3D" id="2.30.30.20">
    <property type="entry name" value="Aspartate carbamoyltransferase regulatory subunit, C-terminal domain"/>
    <property type="match status" value="1"/>
</dbReference>
<feature type="binding site" evidence="7">
    <location>
        <position position="135"/>
    </location>
    <ligand>
        <name>Zn(2+)</name>
        <dbReference type="ChEBI" id="CHEBI:29105"/>
    </ligand>
</feature>
<evidence type="ECO:0000259" key="9">
    <source>
        <dbReference type="Pfam" id="PF02748"/>
    </source>
</evidence>
<dbReference type="GO" id="GO:0006221">
    <property type="term" value="P:pyrimidine nucleotide biosynthetic process"/>
    <property type="evidence" value="ECO:0007669"/>
    <property type="project" value="UniProtKB-UniRule"/>
</dbReference>
<keyword evidence="6 7" id="KW-0665">Pyrimidine biosynthesis</keyword>
<dbReference type="SUPFAM" id="SSF57825">
    <property type="entry name" value="Aspartate carbamoyltransferase, Regulatory-chain, C-terminal domain"/>
    <property type="match status" value="1"/>
</dbReference>
<evidence type="ECO:0000313" key="11">
    <source>
        <dbReference type="Proteomes" id="UP000809243"/>
    </source>
</evidence>
<gene>
    <name evidence="7" type="primary">pyrI</name>
    <name evidence="10" type="ORF">JW744_02180</name>
</gene>
<evidence type="ECO:0000256" key="1">
    <source>
        <dbReference type="ARBA" id="ARBA00002565"/>
    </source>
</evidence>
<dbReference type="InterPro" id="IPR002801">
    <property type="entry name" value="Asp_carbamoylTrfase_reg"/>
</dbReference>
<name>A0A938YW83_9ARCH</name>
<organism evidence="10 11">
    <name type="scientific">Candidatus Iainarchaeum sp</name>
    <dbReference type="NCBI Taxonomy" id="3101447"/>
    <lineage>
        <taxon>Archaea</taxon>
        <taxon>Candidatus Iainarchaeota</taxon>
        <taxon>Candidatus Iainarchaeia</taxon>
        <taxon>Candidatus Iainarchaeales</taxon>
        <taxon>Candidatus Iainarchaeaceae</taxon>
        <taxon>Candidatus Iainarchaeum</taxon>
    </lineage>
</organism>
<dbReference type="InterPro" id="IPR036792">
    <property type="entry name" value="Asp_carbatrfase_reg_C_sf"/>
</dbReference>
<feature type="domain" description="Aspartate carbamoyltransferase regulatory subunit C-terminal" evidence="9">
    <location>
        <begin position="103"/>
        <end position="147"/>
    </location>
</feature>
<evidence type="ECO:0000256" key="3">
    <source>
        <dbReference type="ARBA" id="ARBA00021764"/>
    </source>
</evidence>
<evidence type="ECO:0000256" key="7">
    <source>
        <dbReference type="HAMAP-Rule" id="MF_00002"/>
    </source>
</evidence>
<comment type="similarity">
    <text evidence="2 7">Belongs to the PyrI family.</text>
</comment>
<dbReference type="Gene3D" id="3.30.70.140">
    <property type="entry name" value="Aspartate carbamoyltransferase regulatory subunit, N-terminal domain"/>
    <property type="match status" value="1"/>
</dbReference>
<dbReference type="GO" id="GO:0009347">
    <property type="term" value="C:aspartate carbamoyltransferase complex"/>
    <property type="evidence" value="ECO:0007669"/>
    <property type="project" value="InterPro"/>
</dbReference>
<dbReference type="Pfam" id="PF01948">
    <property type="entry name" value="PyrI"/>
    <property type="match status" value="1"/>
</dbReference>
<dbReference type="InterPro" id="IPR020545">
    <property type="entry name" value="Asp_carbamoyltransf_reg_N"/>
</dbReference>
<evidence type="ECO:0000256" key="4">
    <source>
        <dbReference type="ARBA" id="ARBA00022723"/>
    </source>
</evidence>
<dbReference type="Proteomes" id="UP000809243">
    <property type="component" value="Unassembled WGS sequence"/>
</dbReference>
<feature type="binding site" evidence="7">
    <location>
        <position position="113"/>
    </location>
    <ligand>
        <name>Zn(2+)</name>
        <dbReference type="ChEBI" id="CHEBI:29105"/>
    </ligand>
</feature>